<comment type="caution">
    <text evidence="1">The sequence shown here is derived from an EMBL/GenBank/DDBJ whole genome shotgun (WGS) entry which is preliminary data.</text>
</comment>
<gene>
    <name evidence="1" type="ORF">FC91_GL002461</name>
</gene>
<evidence type="ECO:0000313" key="1">
    <source>
        <dbReference type="EMBL" id="KRM27545.1"/>
    </source>
</evidence>
<dbReference type="Proteomes" id="UP000050949">
    <property type="component" value="Unassembled WGS sequence"/>
</dbReference>
<dbReference type="PATRIC" id="fig|1122147.4.peg.2542"/>
<reference evidence="1 2" key="1">
    <citation type="journal article" date="2015" name="Genome Announc.">
        <title>Expanding the biotechnology potential of lactobacilli through comparative genomics of 213 strains and associated genera.</title>
        <authorList>
            <person name="Sun Z."/>
            <person name="Harris H.M."/>
            <person name="McCann A."/>
            <person name="Guo C."/>
            <person name="Argimon S."/>
            <person name="Zhang W."/>
            <person name="Yang X."/>
            <person name="Jeffery I.B."/>
            <person name="Cooney J.C."/>
            <person name="Kagawa T.F."/>
            <person name="Liu W."/>
            <person name="Song Y."/>
            <person name="Salvetti E."/>
            <person name="Wrobel A."/>
            <person name="Rasinkangas P."/>
            <person name="Parkhill J."/>
            <person name="Rea M.C."/>
            <person name="O'Sullivan O."/>
            <person name="Ritari J."/>
            <person name="Douillard F.P."/>
            <person name="Paul Ross R."/>
            <person name="Yang R."/>
            <person name="Briner A.E."/>
            <person name="Felis G.E."/>
            <person name="de Vos W.M."/>
            <person name="Barrangou R."/>
            <person name="Klaenhammer T.R."/>
            <person name="Caufield P.W."/>
            <person name="Cui Y."/>
            <person name="Zhang H."/>
            <person name="O'Toole P.W."/>
        </authorList>
    </citation>
    <scope>NUCLEOTIDE SEQUENCE [LARGE SCALE GENOMIC DNA]</scope>
    <source>
        <strain evidence="1 2">DSM 16991</strain>
    </source>
</reference>
<accession>A0A0R1XI63</accession>
<protein>
    <submittedName>
        <fullName evidence="1">Uncharacterized protein</fullName>
    </submittedName>
</protein>
<dbReference type="OrthoDB" id="2248172at2"/>
<name>A0A0R1XI63_9LACO</name>
<proteinExistence type="predicted"/>
<organism evidence="1 2">
    <name type="scientific">Schleiferilactobacillus harbinensis DSM 16991</name>
    <dbReference type="NCBI Taxonomy" id="1122147"/>
    <lineage>
        <taxon>Bacteria</taxon>
        <taxon>Bacillati</taxon>
        <taxon>Bacillota</taxon>
        <taxon>Bacilli</taxon>
        <taxon>Lactobacillales</taxon>
        <taxon>Lactobacillaceae</taxon>
        <taxon>Schleiferilactobacillus</taxon>
    </lineage>
</organism>
<dbReference type="EMBL" id="AZFW01000047">
    <property type="protein sequence ID" value="KRM27545.1"/>
    <property type="molecule type" value="Genomic_DNA"/>
</dbReference>
<dbReference type="RefSeq" id="WP_027829313.1">
    <property type="nucleotide sequence ID" value="NZ_AUEH01000052.1"/>
</dbReference>
<sequence length="120" mass="14142">MRDESKLLLKRYDHYFLREYNYRYWLVIVKNRFDNVYGFFIESQKKGEAIVHSNELLSLPFASGLYAEVLADLKAHSHLRIVPRDTAHLEKLVPAVTFDPLHGHRHSTAYLPTDKNNKRS</sequence>
<evidence type="ECO:0000313" key="2">
    <source>
        <dbReference type="Proteomes" id="UP000050949"/>
    </source>
</evidence>
<dbReference type="eggNOG" id="ENOG5030A27">
    <property type="taxonomic scope" value="Bacteria"/>
</dbReference>
<dbReference type="AlphaFoldDB" id="A0A0R1XI63"/>